<dbReference type="Proteomes" id="UP000703269">
    <property type="component" value="Unassembled WGS sequence"/>
</dbReference>
<feature type="transmembrane region" description="Helical" evidence="1">
    <location>
        <begin position="244"/>
        <end position="265"/>
    </location>
</feature>
<keyword evidence="4" id="KW-1185">Reference proteome</keyword>
<reference evidence="3 4" key="1">
    <citation type="submission" date="2021-08" db="EMBL/GenBank/DDBJ databases">
        <title>Draft Genome Sequence of Phanerochaete sordida strain YK-624.</title>
        <authorList>
            <person name="Mori T."/>
            <person name="Dohra H."/>
            <person name="Suzuki T."/>
            <person name="Kawagishi H."/>
            <person name="Hirai H."/>
        </authorList>
    </citation>
    <scope>NUCLEOTIDE SEQUENCE [LARGE SCALE GENOMIC DNA]</scope>
    <source>
        <strain evidence="3 4">YK-624</strain>
    </source>
</reference>
<sequence length="318" mass="34853">MMPPSAATTTDMSQLASKTTTVHFDNTLGAVVIGFIVIAVLYGVSCVHFYRYANGSSSDGSIMRGTIYVLWGMDTLYLVVNSFTVYYYAVTNFTDPLALTWSPWSAPATMIIADFIELTVTLIYAYRIFRLSGSQQLLICIVLPQFGGFGSGIAVGILEHRYSGWEEWHSLIRRIWYAALALQTTSDCTIAVSLCVILIRCRTGSKRNQSLIRTLILYSIYTCALTSSASIAAIVTYALMLNNLVYSSFAMLCPKLMCNSLLAWLNSREALRSMYAGQVVSVHLTGLSYGNIMPSQTHALTGLQVHGLATEGEVGDVL</sequence>
<dbReference type="AlphaFoldDB" id="A0A9P3LM56"/>
<evidence type="ECO:0000256" key="1">
    <source>
        <dbReference type="SAM" id="Phobius"/>
    </source>
</evidence>
<protein>
    <recommendedName>
        <fullName evidence="2">DUF6534 domain-containing protein</fullName>
    </recommendedName>
</protein>
<evidence type="ECO:0000259" key="2">
    <source>
        <dbReference type="Pfam" id="PF20152"/>
    </source>
</evidence>
<feature type="transmembrane region" description="Helical" evidence="1">
    <location>
        <begin position="28"/>
        <end position="53"/>
    </location>
</feature>
<evidence type="ECO:0000313" key="3">
    <source>
        <dbReference type="EMBL" id="GJE99012.1"/>
    </source>
</evidence>
<feature type="transmembrane region" description="Helical" evidence="1">
    <location>
        <begin position="101"/>
        <end position="125"/>
    </location>
</feature>
<keyword evidence="1" id="KW-1133">Transmembrane helix</keyword>
<dbReference type="OrthoDB" id="2535105at2759"/>
<dbReference type="EMBL" id="BPQB01000098">
    <property type="protein sequence ID" value="GJE99012.1"/>
    <property type="molecule type" value="Genomic_DNA"/>
</dbReference>
<feature type="transmembrane region" description="Helical" evidence="1">
    <location>
        <begin position="211"/>
        <end position="238"/>
    </location>
</feature>
<dbReference type="PANTHER" id="PTHR40465:SF1">
    <property type="entry name" value="DUF6534 DOMAIN-CONTAINING PROTEIN"/>
    <property type="match status" value="1"/>
</dbReference>
<evidence type="ECO:0000313" key="4">
    <source>
        <dbReference type="Proteomes" id="UP000703269"/>
    </source>
</evidence>
<proteinExistence type="predicted"/>
<organism evidence="3 4">
    <name type="scientific">Phanerochaete sordida</name>
    <dbReference type="NCBI Taxonomy" id="48140"/>
    <lineage>
        <taxon>Eukaryota</taxon>
        <taxon>Fungi</taxon>
        <taxon>Dikarya</taxon>
        <taxon>Basidiomycota</taxon>
        <taxon>Agaricomycotina</taxon>
        <taxon>Agaricomycetes</taxon>
        <taxon>Polyporales</taxon>
        <taxon>Phanerochaetaceae</taxon>
        <taxon>Phanerochaete</taxon>
    </lineage>
</organism>
<accession>A0A9P3LM56</accession>
<feature type="domain" description="DUF6534" evidence="2">
    <location>
        <begin position="184"/>
        <end position="269"/>
    </location>
</feature>
<dbReference type="PANTHER" id="PTHR40465">
    <property type="entry name" value="CHROMOSOME 1, WHOLE GENOME SHOTGUN SEQUENCE"/>
    <property type="match status" value="1"/>
</dbReference>
<feature type="transmembrane region" description="Helical" evidence="1">
    <location>
        <begin position="137"/>
        <end position="155"/>
    </location>
</feature>
<keyword evidence="1" id="KW-0812">Transmembrane</keyword>
<comment type="caution">
    <text evidence="3">The sequence shown here is derived from an EMBL/GenBank/DDBJ whole genome shotgun (WGS) entry which is preliminary data.</text>
</comment>
<name>A0A9P3LM56_9APHY</name>
<keyword evidence="1" id="KW-0472">Membrane</keyword>
<feature type="transmembrane region" description="Helical" evidence="1">
    <location>
        <begin position="65"/>
        <end position="89"/>
    </location>
</feature>
<feature type="transmembrane region" description="Helical" evidence="1">
    <location>
        <begin position="175"/>
        <end position="199"/>
    </location>
</feature>
<gene>
    <name evidence="3" type="ORF">PsYK624_152500</name>
</gene>
<dbReference type="InterPro" id="IPR045339">
    <property type="entry name" value="DUF6534"/>
</dbReference>
<dbReference type="Pfam" id="PF20152">
    <property type="entry name" value="DUF6534"/>
    <property type="match status" value="1"/>
</dbReference>